<dbReference type="SUPFAM" id="SSF56281">
    <property type="entry name" value="Metallo-hydrolase/oxidoreductase"/>
    <property type="match status" value="1"/>
</dbReference>
<dbReference type="OrthoDB" id="361301at2"/>
<reference evidence="2 3" key="1">
    <citation type="submission" date="2016-10" db="EMBL/GenBank/DDBJ databases">
        <authorList>
            <person name="Varghese N."/>
            <person name="Submissions S."/>
        </authorList>
    </citation>
    <scope>NUCLEOTIDE SEQUENCE [LARGE SCALE GENOMIC DNA]</scope>
    <source>
        <strain evidence="2 3">DSM 1741</strain>
    </source>
</reference>
<accession>A0A8G2F8Y6</accession>
<evidence type="ECO:0000313" key="3">
    <source>
        <dbReference type="Proteomes" id="UP000199581"/>
    </source>
</evidence>
<dbReference type="EMBL" id="FOTO01000018">
    <property type="protein sequence ID" value="SFM17700.1"/>
    <property type="molecule type" value="Genomic_DNA"/>
</dbReference>
<feature type="chain" id="PRO_5034439201" description="Glyoxylase, beta-lactamase superfamily II" evidence="1">
    <location>
        <begin position="26"/>
        <end position="290"/>
    </location>
</feature>
<keyword evidence="1" id="KW-0732">Signal</keyword>
<sequence length="290" mass="30517">MKKNKLVAVLVVLLGMVVVASPAMAAGSALRETPLGQGTVRIYDFGSSRLHAFQTGDPLGDTCFLLEGPKQIVAIESPAFKQDIANWKGYVGSLGKPLTDILLAAHPAGGRWYGNATSHATAGAKQAITEGATKKLAESLGETFSPAFDTDIPGIDAVLTPGPNTVGSMEFVITEAGDGYEIAIPAINAIYTHMLGADSHSILAGQDHITAVLASLESIKAKGYQLILSGHHAPETQTDVAAKIAYVKAVRTMAAQSADRADFIARVKRAFPDYVGLNYLEMTAGFLFTE</sequence>
<keyword evidence="3" id="KW-1185">Reference proteome</keyword>
<dbReference type="RefSeq" id="WP_092194270.1">
    <property type="nucleotide sequence ID" value="NZ_FOTO01000018.1"/>
</dbReference>
<dbReference type="Proteomes" id="UP000199581">
    <property type="component" value="Unassembled WGS sequence"/>
</dbReference>
<dbReference type="AlphaFoldDB" id="A0A8G2F8Y6"/>
<gene>
    <name evidence="2" type="ORF">SAMN05421830_11838</name>
</gene>
<dbReference type="InterPro" id="IPR036866">
    <property type="entry name" value="RibonucZ/Hydroxyglut_hydro"/>
</dbReference>
<protein>
    <recommendedName>
        <fullName evidence="4">Glyoxylase, beta-lactamase superfamily II</fullName>
    </recommendedName>
</protein>
<evidence type="ECO:0008006" key="4">
    <source>
        <dbReference type="Google" id="ProtNLM"/>
    </source>
</evidence>
<name>A0A8G2F8Y6_DESNO</name>
<evidence type="ECO:0000256" key="1">
    <source>
        <dbReference type="SAM" id="SignalP"/>
    </source>
</evidence>
<evidence type="ECO:0000313" key="2">
    <source>
        <dbReference type="EMBL" id="SFM17700.1"/>
    </source>
</evidence>
<proteinExistence type="predicted"/>
<dbReference type="Gene3D" id="3.60.15.10">
    <property type="entry name" value="Ribonuclease Z/Hydroxyacylglutathione hydrolase-like"/>
    <property type="match status" value="1"/>
</dbReference>
<comment type="caution">
    <text evidence="2">The sequence shown here is derived from an EMBL/GenBank/DDBJ whole genome shotgun (WGS) entry which is preliminary data.</text>
</comment>
<organism evidence="2 3">
    <name type="scientific">Desulfomicrobium norvegicum (strain DSM 1741 / NCIMB 8310)</name>
    <name type="common">Desulfovibrio baculatus (strain Norway 4)</name>
    <name type="synonym">Desulfovibrio desulfuricans (strain Norway 4)</name>
    <dbReference type="NCBI Taxonomy" id="52561"/>
    <lineage>
        <taxon>Bacteria</taxon>
        <taxon>Pseudomonadati</taxon>
        <taxon>Thermodesulfobacteriota</taxon>
        <taxon>Desulfovibrionia</taxon>
        <taxon>Desulfovibrionales</taxon>
        <taxon>Desulfomicrobiaceae</taxon>
        <taxon>Desulfomicrobium</taxon>
    </lineage>
</organism>
<feature type="signal peptide" evidence="1">
    <location>
        <begin position="1"/>
        <end position="25"/>
    </location>
</feature>